<comment type="caution">
    <text evidence="1">The sequence shown here is derived from an EMBL/GenBank/DDBJ whole genome shotgun (WGS) entry which is preliminary data.</text>
</comment>
<dbReference type="AlphaFoldDB" id="A0AB36XEP6"/>
<evidence type="ECO:0000313" key="1">
    <source>
        <dbReference type="EMBL" id="PLC47671.1"/>
    </source>
</evidence>
<proteinExistence type="predicted"/>
<dbReference type="NCBIfam" id="NF040509">
    <property type="entry name" value="Lacto_palin_RPT"/>
    <property type="match status" value="1"/>
</dbReference>
<evidence type="ECO:0000313" key="2">
    <source>
        <dbReference type="Proteomes" id="UP000234512"/>
    </source>
</evidence>
<protein>
    <submittedName>
        <fullName evidence="1">Transcriptional regulator</fullName>
    </submittedName>
</protein>
<name>A0AB36XEP6_LACPA</name>
<dbReference type="Proteomes" id="UP000234512">
    <property type="component" value="Unassembled WGS sequence"/>
</dbReference>
<dbReference type="EMBL" id="PKQJ01000001">
    <property type="protein sequence ID" value="PLC47671.1"/>
    <property type="molecule type" value="Genomic_DNA"/>
</dbReference>
<dbReference type="AntiFam" id="ANF00266">
    <property type="entry name" value="DNA repeat translations related to WP_020751851.1"/>
</dbReference>
<sequence length="56" mass="6767">MKQDNARRVENLCWLSETRKQKQKPARKDLDPNDQRTVIRVKSTYIPVSKRFCFRS</sequence>
<organism evidence="1 2">
    <name type="scientific">Lacticaseibacillus paracasei</name>
    <name type="common">Lactobacillus paracasei</name>
    <dbReference type="NCBI Taxonomy" id="1597"/>
    <lineage>
        <taxon>Bacteria</taxon>
        <taxon>Bacillati</taxon>
        <taxon>Bacillota</taxon>
        <taxon>Bacilli</taxon>
        <taxon>Lactobacillales</taxon>
        <taxon>Lactobacillaceae</taxon>
        <taxon>Lacticaseibacillus</taxon>
    </lineage>
</organism>
<reference evidence="1 2" key="1">
    <citation type="journal article" date="2018" name="Genome Announc.">
        <title>Draft Genome Sequence of Lactobacillus paracasei DUP 13076, Which Exhibits Potent Antipathogenic Effects against Salmonella enterica Serovars Enteritidis, Typhimurium, and Heidelberg.</title>
        <authorList>
            <person name="Muyyarikkandy M.S."/>
            <person name="Alqahtani F.H."/>
            <person name="Mandoiu I."/>
            <person name="Amalaradjou M.A."/>
        </authorList>
    </citation>
    <scope>NUCLEOTIDE SEQUENCE [LARGE SCALE GENOMIC DNA]</scope>
    <source>
        <strain evidence="1 2">DUP 13076</strain>
    </source>
</reference>
<accession>A0AB36XEP6</accession>
<gene>
    <name evidence="1" type="ORF">C0Q90_01235</name>
</gene>